<comment type="caution">
    <text evidence="1">The sequence shown here is derived from an EMBL/GenBank/DDBJ whole genome shotgun (WGS) entry which is preliminary data.</text>
</comment>
<evidence type="ECO:0000313" key="1">
    <source>
        <dbReference type="EMBL" id="MQY50341.1"/>
    </source>
</evidence>
<accession>A0A6L5JTI4</accession>
<evidence type="ECO:0000313" key="2">
    <source>
        <dbReference type="Proteomes" id="UP000480275"/>
    </source>
</evidence>
<name>A0A6L5JTI4_RHOTE</name>
<evidence type="ECO:0008006" key="3">
    <source>
        <dbReference type="Google" id="ProtNLM"/>
    </source>
</evidence>
<gene>
    <name evidence="1" type="ORF">GHK24_00900</name>
</gene>
<dbReference type="AlphaFoldDB" id="A0A6L5JTI4"/>
<sequence>MEFMTCIVSADEDEYSDLAASASPLHEWSGIESPGLDTARLAALHSLLTGDPLHVAMDYCEPVCVVEGDNETLILRIDTSLADALVELDEEALETVAAELAATEAFEGNENGEEGVFELLTALAELAQLAESQGQLLFVWIRIVQD</sequence>
<dbReference type="OrthoDB" id="8563368at2"/>
<organism evidence="1 2">
    <name type="scientific">Rhodocyclus tenuis</name>
    <name type="common">Rhodospirillum tenue</name>
    <dbReference type="NCBI Taxonomy" id="1066"/>
    <lineage>
        <taxon>Bacteria</taxon>
        <taxon>Pseudomonadati</taxon>
        <taxon>Pseudomonadota</taxon>
        <taxon>Betaproteobacteria</taxon>
        <taxon>Rhodocyclales</taxon>
        <taxon>Rhodocyclaceae</taxon>
        <taxon>Rhodocyclus</taxon>
    </lineage>
</organism>
<reference evidence="1 2" key="1">
    <citation type="submission" date="2019-10" db="EMBL/GenBank/DDBJ databases">
        <title>Whole-genome sequence of the purple nonsulfur photosynthetic bacterium Rhodocyclus tenuis.</title>
        <authorList>
            <person name="Kyndt J.A."/>
            <person name="Meyer T.E."/>
        </authorList>
    </citation>
    <scope>NUCLEOTIDE SEQUENCE [LARGE SCALE GENOMIC DNA]</scope>
    <source>
        <strain evidence="1 2">DSM 110</strain>
    </source>
</reference>
<dbReference type="Proteomes" id="UP000480275">
    <property type="component" value="Unassembled WGS sequence"/>
</dbReference>
<dbReference type="EMBL" id="WIXJ01000001">
    <property type="protein sequence ID" value="MQY50341.1"/>
    <property type="molecule type" value="Genomic_DNA"/>
</dbReference>
<proteinExistence type="predicted"/>
<protein>
    <recommendedName>
        <fullName evidence="3">DUF1877 family protein</fullName>
    </recommendedName>
</protein>